<dbReference type="PANTHER" id="PTHR22767">
    <property type="entry name" value="N-TERMINAL ACETYLTRANSFERASE-RELATED"/>
    <property type="match status" value="1"/>
</dbReference>
<dbReference type="AlphaFoldDB" id="A0AAV9PIB3"/>
<evidence type="ECO:0000256" key="1">
    <source>
        <dbReference type="ARBA" id="ARBA00006298"/>
    </source>
</evidence>
<comment type="similarity">
    <text evidence="1">Belongs to the MDM20/NAA25 family.</text>
</comment>
<comment type="caution">
    <text evidence="2">The sequence shown here is derived from an EMBL/GenBank/DDBJ whole genome shotgun (WGS) entry which is preliminary data.</text>
</comment>
<protein>
    <submittedName>
        <fullName evidence="2">Uncharacterized protein</fullName>
    </submittedName>
</protein>
<dbReference type="RefSeq" id="XP_064662349.1">
    <property type="nucleotide sequence ID" value="XM_064799594.1"/>
</dbReference>
<dbReference type="InterPro" id="IPR019183">
    <property type="entry name" value="NAA25_NatB_aux_su"/>
</dbReference>
<accession>A0AAV9PIB3</accession>
<gene>
    <name evidence="2" type="ORF">LTR77_002335</name>
</gene>
<dbReference type="Pfam" id="PF09797">
    <property type="entry name" value="NatB_MDM20"/>
    <property type="match status" value="1"/>
</dbReference>
<dbReference type="GO" id="GO:0031416">
    <property type="term" value="C:NatB complex"/>
    <property type="evidence" value="ECO:0007669"/>
    <property type="project" value="TreeGrafter"/>
</dbReference>
<proteinExistence type="inferred from homology"/>
<reference evidence="2 3" key="1">
    <citation type="submission" date="2023-08" db="EMBL/GenBank/DDBJ databases">
        <title>Black Yeasts Isolated from many extreme environments.</title>
        <authorList>
            <person name="Coleine C."/>
            <person name="Stajich J.E."/>
            <person name="Selbmann L."/>
        </authorList>
    </citation>
    <scope>NUCLEOTIDE SEQUENCE [LARGE SCALE GENOMIC DNA]</scope>
    <source>
        <strain evidence="2 3">CCFEE 5935</strain>
    </source>
</reference>
<dbReference type="PANTHER" id="PTHR22767:SF3">
    <property type="entry name" value="N-ALPHA-ACETYLTRANSFERASE 25, NATB AUXILIARY SUBUNIT"/>
    <property type="match status" value="1"/>
</dbReference>
<sequence>MARYPTFEEYQKSGKYNDGLKRTADLLKKAPNDPELLILKAQLLSAKDEDPTPTLDGLQALQPPIQDLNQLIQLEQLHLDLQKNDFPIPKTLGPQMAKFWDLALEAPNATTNSKLDALSLRFSQGIANTRLEDAQQALIQLKVMQPRNRVLFMAHAAVTYLLSGSKEDLQARLALGLARKAVKEGFDGEEGLDCRVPGQILAVGGTGEEVLGLEGRRFGESKQVYEALRRGKDGGGANREVKGASGDGAKEGYEAEVAKEKERFAELVKSDAKIEEVISFASDALQLFHKGTKSSEGNRRRLKVDACFLAVSGLVRAFELTDQTSYLLNAAHITEALLAQNEHIHESRLILVYLYMRLNLGSLALHLFDSLRVKEIQNDTVGHALFTRLSLVHPYSTGQTKKETLDPLKMVSNALQMYIRCEDKLAETQAGVLAHGQTGMVFDLQELRDKLRTSLSRRITFLEQRRIDRLVYNEISRGVAELGPRVTANWTEIVDNRDFAATFNYGCNVEKVLQSHGGSVPGEQWILNALVADAAWCLAHEKPPPVLDLQVLLDKTKQAQPDVSQLQLNDVAGSGSGMNTVELRAGFFAHQTLQLLLNLDSNSGDLADHISALSSALATLNIASLTDSETTLTEGLQQSYAYLDVLRTAYNSLNLAKRKGTGQAEALEESQKDIRSAFEALQTHAKERAKKVKAADVKAVMVKDEKIAGAVGMFGTEGLDGFCETVAKAGREGWEGVGRVKLA</sequence>
<evidence type="ECO:0000313" key="2">
    <source>
        <dbReference type="EMBL" id="KAK5173654.1"/>
    </source>
</evidence>
<organism evidence="2 3">
    <name type="scientific">Saxophila tyrrhenica</name>
    <dbReference type="NCBI Taxonomy" id="1690608"/>
    <lineage>
        <taxon>Eukaryota</taxon>
        <taxon>Fungi</taxon>
        <taxon>Dikarya</taxon>
        <taxon>Ascomycota</taxon>
        <taxon>Pezizomycotina</taxon>
        <taxon>Dothideomycetes</taxon>
        <taxon>Dothideomycetidae</taxon>
        <taxon>Mycosphaerellales</taxon>
        <taxon>Extremaceae</taxon>
        <taxon>Saxophila</taxon>
    </lineage>
</organism>
<keyword evidence="3" id="KW-1185">Reference proteome</keyword>
<name>A0AAV9PIB3_9PEZI</name>
<dbReference type="Proteomes" id="UP001337655">
    <property type="component" value="Unassembled WGS sequence"/>
</dbReference>
<evidence type="ECO:0000313" key="3">
    <source>
        <dbReference type="Proteomes" id="UP001337655"/>
    </source>
</evidence>
<dbReference type="GeneID" id="89923682"/>
<dbReference type="EMBL" id="JAVRRT010000003">
    <property type="protein sequence ID" value="KAK5173654.1"/>
    <property type="molecule type" value="Genomic_DNA"/>
</dbReference>